<gene>
    <name evidence="3" type="ORF">SteCoe_859</name>
</gene>
<sequence length="417" mass="50370">MFKKPQDEWGLVVQKQAELNSQQEFKEKQRRLEEKERYHQELEQQAYYHQQKLKEEKRIKDSEGFLIKEQVKAFQQEENRKKQLNSEFQKNLAEEYLTHASYLKNRQTEEIQSKLREEQKQLEIAKALLEQERLKKLQLKEKLHQDNIEMLNYKSYKEQEKKREAQEVTRQDLELMRIKKETEEKKEQDYRNYYEKVQQNQMMKQRLYAEQVGAKLVGKESDLTSWVGKNVENYNRNLTEKEMYERRVKQANIENIKETLKSQIEEKNRIEQQRLEEKRRNTEEMNRIVEENRRKEEERQRIRKMQQADYFKNLSTQAAEVQDIRNSTYKMSELEKKLNKNLPLDQSLVRNNNFSLGAQEILKPKQRSSSIFGTPNEPNTQVSRPKQNSVGTFLGPRPIENSPVINNRSNYRPAGLF</sequence>
<protein>
    <recommendedName>
        <fullName evidence="5">Trichohyalin-plectin-homology domain-containing protein</fullName>
    </recommendedName>
</protein>
<proteinExistence type="predicted"/>
<keyword evidence="1" id="KW-0175">Coiled coil</keyword>
<keyword evidence="4" id="KW-1185">Reference proteome</keyword>
<accession>A0A1R2D2X7</accession>
<evidence type="ECO:0000256" key="1">
    <source>
        <dbReference type="SAM" id="Coils"/>
    </source>
</evidence>
<evidence type="ECO:0008006" key="5">
    <source>
        <dbReference type="Google" id="ProtNLM"/>
    </source>
</evidence>
<dbReference type="EMBL" id="MPUH01000009">
    <property type="protein sequence ID" value="OMJ95619.1"/>
    <property type="molecule type" value="Genomic_DNA"/>
</dbReference>
<feature type="coiled-coil region" evidence="1">
    <location>
        <begin position="25"/>
        <end position="176"/>
    </location>
</feature>
<organism evidence="3 4">
    <name type="scientific">Stentor coeruleus</name>
    <dbReference type="NCBI Taxonomy" id="5963"/>
    <lineage>
        <taxon>Eukaryota</taxon>
        <taxon>Sar</taxon>
        <taxon>Alveolata</taxon>
        <taxon>Ciliophora</taxon>
        <taxon>Postciliodesmatophora</taxon>
        <taxon>Heterotrichea</taxon>
        <taxon>Heterotrichida</taxon>
        <taxon>Stentoridae</taxon>
        <taxon>Stentor</taxon>
    </lineage>
</organism>
<reference evidence="3 4" key="1">
    <citation type="submission" date="2016-11" db="EMBL/GenBank/DDBJ databases">
        <title>The macronuclear genome of Stentor coeruleus: a giant cell with tiny introns.</title>
        <authorList>
            <person name="Slabodnick M."/>
            <person name="Ruby J.G."/>
            <person name="Reiff S.B."/>
            <person name="Swart E.C."/>
            <person name="Gosai S."/>
            <person name="Prabakaran S."/>
            <person name="Witkowska E."/>
            <person name="Larue G.E."/>
            <person name="Fisher S."/>
            <person name="Freeman R.M."/>
            <person name="Gunawardena J."/>
            <person name="Chu W."/>
            <person name="Stover N.A."/>
            <person name="Gregory B.D."/>
            <person name="Nowacki M."/>
            <person name="Derisi J."/>
            <person name="Roy S.W."/>
            <person name="Marshall W.F."/>
            <person name="Sood P."/>
        </authorList>
    </citation>
    <scope>NUCLEOTIDE SEQUENCE [LARGE SCALE GENOMIC DNA]</scope>
    <source>
        <strain evidence="3">WM001</strain>
    </source>
</reference>
<dbReference type="AlphaFoldDB" id="A0A1R2D2X7"/>
<evidence type="ECO:0000313" key="4">
    <source>
        <dbReference type="Proteomes" id="UP000187209"/>
    </source>
</evidence>
<feature type="compositionally biased region" description="Polar residues" evidence="2">
    <location>
        <begin position="367"/>
        <end position="391"/>
    </location>
</feature>
<feature type="region of interest" description="Disordered" evidence="2">
    <location>
        <begin position="365"/>
        <end position="417"/>
    </location>
</feature>
<evidence type="ECO:0000256" key="2">
    <source>
        <dbReference type="SAM" id="MobiDB-lite"/>
    </source>
</evidence>
<comment type="caution">
    <text evidence="3">The sequence shown here is derived from an EMBL/GenBank/DDBJ whole genome shotgun (WGS) entry which is preliminary data.</text>
</comment>
<name>A0A1R2D2X7_9CILI</name>
<dbReference type="Proteomes" id="UP000187209">
    <property type="component" value="Unassembled WGS sequence"/>
</dbReference>
<feature type="coiled-coil region" evidence="1">
    <location>
        <begin position="246"/>
        <end position="308"/>
    </location>
</feature>
<evidence type="ECO:0000313" key="3">
    <source>
        <dbReference type="EMBL" id="OMJ95619.1"/>
    </source>
</evidence>